<gene>
    <name evidence="5" type="ORF">DXN05_20245</name>
</gene>
<dbReference type="InterPro" id="IPR036390">
    <property type="entry name" value="WH_DNA-bd_sf"/>
</dbReference>
<dbReference type="Gene3D" id="1.10.10.10">
    <property type="entry name" value="Winged helix-like DNA-binding domain superfamily/Winged helix DNA-binding domain"/>
    <property type="match status" value="1"/>
</dbReference>
<keyword evidence="6" id="KW-1185">Reference proteome</keyword>
<dbReference type="InterPro" id="IPR019888">
    <property type="entry name" value="Tscrpt_reg_AsnC-like"/>
</dbReference>
<evidence type="ECO:0000313" key="5">
    <source>
        <dbReference type="EMBL" id="RFM26246.1"/>
    </source>
</evidence>
<dbReference type="RefSeq" id="WP_116849118.1">
    <property type="nucleotide sequence ID" value="NZ_QTJU01000010.1"/>
</dbReference>
<dbReference type="GO" id="GO:0006355">
    <property type="term" value="P:regulation of DNA-templated transcription"/>
    <property type="evidence" value="ECO:0007669"/>
    <property type="project" value="UniProtKB-ARBA"/>
</dbReference>
<dbReference type="InterPro" id="IPR011991">
    <property type="entry name" value="ArsR-like_HTH"/>
</dbReference>
<dbReference type="Pfam" id="PF01037">
    <property type="entry name" value="AsnC_trans_reg"/>
    <property type="match status" value="1"/>
</dbReference>
<reference evidence="5 6" key="1">
    <citation type="submission" date="2018-08" db="EMBL/GenBank/DDBJ databases">
        <title>Chitinophagaceae sp. K23C18032701, a novel bacterium isolated from forest soil.</title>
        <authorList>
            <person name="Wang C."/>
        </authorList>
    </citation>
    <scope>NUCLEOTIDE SEQUENCE [LARGE SCALE GENOMIC DNA]</scope>
    <source>
        <strain evidence="5 6">K23C18032701</strain>
    </source>
</reference>
<dbReference type="OrthoDB" id="9800326at2"/>
<accession>A0A3E1NE58</accession>
<dbReference type="PANTHER" id="PTHR30154:SF34">
    <property type="entry name" value="TRANSCRIPTIONAL REGULATOR AZLB"/>
    <property type="match status" value="1"/>
</dbReference>
<dbReference type="Gene3D" id="3.30.70.920">
    <property type="match status" value="1"/>
</dbReference>
<organism evidence="5 6">
    <name type="scientific">Deminuibacter soli</name>
    <dbReference type="NCBI Taxonomy" id="2291815"/>
    <lineage>
        <taxon>Bacteria</taxon>
        <taxon>Pseudomonadati</taxon>
        <taxon>Bacteroidota</taxon>
        <taxon>Chitinophagia</taxon>
        <taxon>Chitinophagales</taxon>
        <taxon>Chitinophagaceae</taxon>
        <taxon>Deminuibacter</taxon>
    </lineage>
</organism>
<dbReference type="GO" id="GO:0043200">
    <property type="term" value="P:response to amino acid"/>
    <property type="evidence" value="ECO:0007669"/>
    <property type="project" value="TreeGrafter"/>
</dbReference>
<dbReference type="GO" id="GO:0005829">
    <property type="term" value="C:cytosol"/>
    <property type="evidence" value="ECO:0007669"/>
    <property type="project" value="TreeGrafter"/>
</dbReference>
<dbReference type="CDD" id="cd00090">
    <property type="entry name" value="HTH_ARSR"/>
    <property type="match status" value="1"/>
</dbReference>
<comment type="caution">
    <text evidence="5">The sequence shown here is derived from an EMBL/GenBank/DDBJ whole genome shotgun (WGS) entry which is preliminary data.</text>
</comment>
<feature type="domain" description="HTH asnC-type" evidence="4">
    <location>
        <begin position="6"/>
        <end position="69"/>
    </location>
</feature>
<evidence type="ECO:0000313" key="6">
    <source>
        <dbReference type="Proteomes" id="UP000261284"/>
    </source>
</evidence>
<dbReference type="PRINTS" id="PR00033">
    <property type="entry name" value="HTHASNC"/>
</dbReference>
<dbReference type="Pfam" id="PF13412">
    <property type="entry name" value="HTH_24"/>
    <property type="match status" value="1"/>
</dbReference>
<proteinExistence type="predicted"/>
<name>A0A3E1NE58_9BACT</name>
<keyword evidence="1" id="KW-0805">Transcription regulation</keyword>
<dbReference type="SUPFAM" id="SSF54909">
    <property type="entry name" value="Dimeric alpha+beta barrel"/>
    <property type="match status" value="1"/>
</dbReference>
<keyword evidence="2" id="KW-0238">DNA-binding</keyword>
<dbReference type="PANTHER" id="PTHR30154">
    <property type="entry name" value="LEUCINE-RESPONSIVE REGULATORY PROTEIN"/>
    <property type="match status" value="1"/>
</dbReference>
<dbReference type="SUPFAM" id="SSF46785">
    <property type="entry name" value="Winged helix' DNA-binding domain"/>
    <property type="match status" value="1"/>
</dbReference>
<sequence>MYVFKLDDKDLSILRLLQQDAKITVREIAARLHLTTTPVHERIRRMEEQGVIKQYVALVDHTKVNKGLIVFCHVSLKEHTKQAGGLFLDTINGFAQITECYNISGSFDFMLKIVVADMEEYHQFYVDQLGETPGISHMQSSFVMGIMKYTMQLV</sequence>
<dbReference type="GO" id="GO:0043565">
    <property type="term" value="F:sequence-specific DNA binding"/>
    <property type="evidence" value="ECO:0007669"/>
    <property type="project" value="InterPro"/>
</dbReference>
<dbReference type="InterPro" id="IPR011008">
    <property type="entry name" value="Dimeric_a/b-barrel"/>
</dbReference>
<evidence type="ECO:0000259" key="4">
    <source>
        <dbReference type="PROSITE" id="PS50956"/>
    </source>
</evidence>
<dbReference type="SMART" id="SM00344">
    <property type="entry name" value="HTH_ASNC"/>
    <property type="match status" value="1"/>
</dbReference>
<dbReference type="InterPro" id="IPR036388">
    <property type="entry name" value="WH-like_DNA-bd_sf"/>
</dbReference>
<dbReference type="Proteomes" id="UP000261284">
    <property type="component" value="Unassembled WGS sequence"/>
</dbReference>
<dbReference type="InterPro" id="IPR019887">
    <property type="entry name" value="Tscrpt_reg_AsnC/Lrp_C"/>
</dbReference>
<dbReference type="InterPro" id="IPR000485">
    <property type="entry name" value="AsnC-type_HTH_dom"/>
</dbReference>
<dbReference type="EMBL" id="QTJU01000010">
    <property type="protein sequence ID" value="RFM26246.1"/>
    <property type="molecule type" value="Genomic_DNA"/>
</dbReference>
<evidence type="ECO:0000256" key="3">
    <source>
        <dbReference type="ARBA" id="ARBA00023163"/>
    </source>
</evidence>
<evidence type="ECO:0000256" key="2">
    <source>
        <dbReference type="ARBA" id="ARBA00023125"/>
    </source>
</evidence>
<dbReference type="PROSITE" id="PS50956">
    <property type="entry name" value="HTH_ASNC_2"/>
    <property type="match status" value="1"/>
</dbReference>
<evidence type="ECO:0000256" key="1">
    <source>
        <dbReference type="ARBA" id="ARBA00023015"/>
    </source>
</evidence>
<protein>
    <submittedName>
        <fullName evidence="5">Lrp/AsnC family transcriptional regulator</fullName>
    </submittedName>
</protein>
<dbReference type="AlphaFoldDB" id="A0A3E1NE58"/>
<keyword evidence="3" id="KW-0804">Transcription</keyword>